<accession>A0A4R6YS91</accession>
<dbReference type="RefSeq" id="WP_166654166.1">
    <property type="nucleotide sequence ID" value="NZ_SNZH01000011.1"/>
</dbReference>
<feature type="domain" description="DUF4214" evidence="2">
    <location>
        <begin position="63"/>
        <end position="111"/>
    </location>
</feature>
<sequence>MSPTDASRRSDELQQLHARIRSEALALPAPPASDVLPRAAVTAELPADHPQRLNYALDDFLHVHNEEFVELAYRCLLKRAPDAQGHLELLQRLAAGDSKIAILGDMRESVEGRGFGVEIRGLAARYRFWRLTRLPLVGSLIERAALLWNLPEIAREQRRLGQALARESHSGELVELAAELARLRREMQRLRRDTERSGKGD</sequence>
<name>A0A4R6YS91_9GAMM</name>
<evidence type="ECO:0000313" key="3">
    <source>
        <dbReference type="EMBL" id="TDR41115.1"/>
    </source>
</evidence>
<dbReference type="Proteomes" id="UP000295293">
    <property type="component" value="Unassembled WGS sequence"/>
</dbReference>
<keyword evidence="1" id="KW-0175">Coiled coil</keyword>
<reference evidence="3 4" key="1">
    <citation type="submission" date="2019-03" db="EMBL/GenBank/DDBJ databases">
        <title>Genomic Encyclopedia of Type Strains, Phase IV (KMG-IV): sequencing the most valuable type-strain genomes for metagenomic binning, comparative biology and taxonomic classification.</title>
        <authorList>
            <person name="Goeker M."/>
        </authorList>
    </citation>
    <scope>NUCLEOTIDE SEQUENCE [LARGE SCALE GENOMIC DNA]</scope>
    <source>
        <strain evidence="3 4">DSM 21667</strain>
    </source>
</reference>
<dbReference type="EMBL" id="SNZH01000011">
    <property type="protein sequence ID" value="TDR41115.1"/>
    <property type="molecule type" value="Genomic_DNA"/>
</dbReference>
<dbReference type="Pfam" id="PF13946">
    <property type="entry name" value="DUF4214"/>
    <property type="match status" value="1"/>
</dbReference>
<proteinExistence type="predicted"/>
<protein>
    <submittedName>
        <fullName evidence="3">Uncharacterized protein DUF4214</fullName>
    </submittedName>
</protein>
<dbReference type="InterPro" id="IPR025282">
    <property type="entry name" value="DUF4214"/>
</dbReference>
<evidence type="ECO:0000256" key="1">
    <source>
        <dbReference type="SAM" id="Coils"/>
    </source>
</evidence>
<dbReference type="AlphaFoldDB" id="A0A4R6YS91"/>
<feature type="coiled-coil region" evidence="1">
    <location>
        <begin position="166"/>
        <end position="193"/>
    </location>
</feature>
<evidence type="ECO:0000313" key="4">
    <source>
        <dbReference type="Proteomes" id="UP000295293"/>
    </source>
</evidence>
<evidence type="ECO:0000259" key="2">
    <source>
        <dbReference type="Pfam" id="PF13946"/>
    </source>
</evidence>
<organism evidence="3 4">
    <name type="scientific">Tahibacter aquaticus</name>
    <dbReference type="NCBI Taxonomy" id="520092"/>
    <lineage>
        <taxon>Bacteria</taxon>
        <taxon>Pseudomonadati</taxon>
        <taxon>Pseudomonadota</taxon>
        <taxon>Gammaproteobacteria</taxon>
        <taxon>Lysobacterales</taxon>
        <taxon>Rhodanobacteraceae</taxon>
        <taxon>Tahibacter</taxon>
    </lineage>
</organism>
<keyword evidence="4" id="KW-1185">Reference proteome</keyword>
<comment type="caution">
    <text evidence="3">The sequence shown here is derived from an EMBL/GenBank/DDBJ whole genome shotgun (WGS) entry which is preliminary data.</text>
</comment>
<gene>
    <name evidence="3" type="ORF">DFR29_11127</name>
</gene>